<dbReference type="Proteomes" id="UP000053144">
    <property type="component" value="Chromosome 2"/>
</dbReference>
<gene>
    <name evidence="3" type="ORF">LR48_Vigan02g071200</name>
</gene>
<feature type="region of interest" description="Disordered" evidence="1">
    <location>
        <begin position="27"/>
        <end position="52"/>
    </location>
</feature>
<reference evidence="4" key="1">
    <citation type="journal article" date="2015" name="Proc. Natl. Acad. Sci. U.S.A.">
        <title>Genome sequencing of adzuki bean (Vigna angularis) provides insight into high starch and low fat accumulation and domestication.</title>
        <authorList>
            <person name="Yang K."/>
            <person name="Tian Z."/>
            <person name="Chen C."/>
            <person name="Luo L."/>
            <person name="Zhao B."/>
            <person name="Wang Z."/>
            <person name="Yu L."/>
            <person name="Li Y."/>
            <person name="Sun Y."/>
            <person name="Li W."/>
            <person name="Chen Y."/>
            <person name="Li Y."/>
            <person name="Zhang Y."/>
            <person name="Ai D."/>
            <person name="Zhao J."/>
            <person name="Shang C."/>
            <person name="Ma Y."/>
            <person name="Wu B."/>
            <person name="Wang M."/>
            <person name="Gao L."/>
            <person name="Sun D."/>
            <person name="Zhang P."/>
            <person name="Guo F."/>
            <person name="Wang W."/>
            <person name="Li Y."/>
            <person name="Wang J."/>
            <person name="Varshney R.K."/>
            <person name="Wang J."/>
            <person name="Ling H.Q."/>
            <person name="Wan P."/>
        </authorList>
    </citation>
    <scope>NUCLEOTIDE SEQUENCE</scope>
    <source>
        <strain evidence="4">cv. Jingnong 6</strain>
    </source>
</reference>
<dbReference type="Pfam" id="PF20167">
    <property type="entry name" value="Transposase_32"/>
    <property type="match status" value="1"/>
</dbReference>
<evidence type="ECO:0000313" key="4">
    <source>
        <dbReference type="Proteomes" id="UP000053144"/>
    </source>
</evidence>
<feature type="domain" description="Putative plant transposon protein" evidence="2">
    <location>
        <begin position="78"/>
        <end position="179"/>
    </location>
</feature>
<dbReference type="InterPro" id="IPR046796">
    <property type="entry name" value="Transposase_32_dom"/>
</dbReference>
<protein>
    <recommendedName>
        <fullName evidence="2">Putative plant transposon protein domain-containing protein</fullName>
    </recommendedName>
</protein>
<dbReference type="Gramene" id="KOM34562">
    <property type="protein sequence ID" value="KOM34562"/>
    <property type="gene ID" value="LR48_Vigan02g071200"/>
</dbReference>
<sequence>MASVCRASFIRDVAGKCRKLEEKIMKQKSDSRLSLSKGGDPSPPPSPPSRHKKWKLACLRSSSSYTCNTAREIFERIYERAMAERVDYEDMKRTLCVPGGHFERSRSDVPSHIKRASLIPLAKYWMTFYQANIHPCSHMSDITTQRAILLNCILSGNEVNLGAVIAEEIKSCARAATTRLQQQAPRVRRRAPPPAQGPAHEAAPFQMRDMYMSLMEARMIALYRGEKELLRMLTSAFPDREFISQEEFAARVAYPEDLAHADVGAVGGDATDEEEDSND</sequence>
<evidence type="ECO:0000313" key="3">
    <source>
        <dbReference type="EMBL" id="KOM34562.1"/>
    </source>
</evidence>
<feature type="region of interest" description="Disordered" evidence="1">
    <location>
        <begin position="180"/>
        <end position="202"/>
    </location>
</feature>
<dbReference type="AlphaFoldDB" id="A0A0L9TVY6"/>
<dbReference type="EMBL" id="CM003372">
    <property type="protein sequence ID" value="KOM34562.1"/>
    <property type="molecule type" value="Genomic_DNA"/>
</dbReference>
<accession>A0A0L9TVY6</accession>
<evidence type="ECO:0000259" key="2">
    <source>
        <dbReference type="Pfam" id="PF20167"/>
    </source>
</evidence>
<evidence type="ECO:0000256" key="1">
    <source>
        <dbReference type="SAM" id="MobiDB-lite"/>
    </source>
</evidence>
<proteinExistence type="predicted"/>
<organism evidence="3 4">
    <name type="scientific">Phaseolus angularis</name>
    <name type="common">Azuki bean</name>
    <name type="synonym">Vigna angularis</name>
    <dbReference type="NCBI Taxonomy" id="3914"/>
    <lineage>
        <taxon>Eukaryota</taxon>
        <taxon>Viridiplantae</taxon>
        <taxon>Streptophyta</taxon>
        <taxon>Embryophyta</taxon>
        <taxon>Tracheophyta</taxon>
        <taxon>Spermatophyta</taxon>
        <taxon>Magnoliopsida</taxon>
        <taxon>eudicotyledons</taxon>
        <taxon>Gunneridae</taxon>
        <taxon>Pentapetalae</taxon>
        <taxon>rosids</taxon>
        <taxon>fabids</taxon>
        <taxon>Fabales</taxon>
        <taxon>Fabaceae</taxon>
        <taxon>Papilionoideae</taxon>
        <taxon>50 kb inversion clade</taxon>
        <taxon>NPAAA clade</taxon>
        <taxon>indigoferoid/millettioid clade</taxon>
        <taxon>Phaseoleae</taxon>
        <taxon>Vigna</taxon>
    </lineage>
</organism>
<name>A0A0L9TVY6_PHAAN</name>